<dbReference type="SUPFAM" id="SSF69065">
    <property type="entry name" value="RNase III domain-like"/>
    <property type="match status" value="1"/>
</dbReference>
<protein>
    <recommendedName>
        <fullName evidence="1">RNase III domain-containing protein</fullName>
    </recommendedName>
</protein>
<dbReference type="GeneID" id="59284497"/>
<dbReference type="OrthoDB" id="67027at2759"/>
<gene>
    <name evidence="2" type="ORF">HO173_002826</name>
</gene>
<dbReference type="AlphaFoldDB" id="A0A8H6G219"/>
<dbReference type="GO" id="GO:0006396">
    <property type="term" value="P:RNA processing"/>
    <property type="evidence" value="ECO:0007669"/>
    <property type="project" value="InterPro"/>
</dbReference>
<dbReference type="InterPro" id="IPR000999">
    <property type="entry name" value="RNase_III_dom"/>
</dbReference>
<organism evidence="2 3">
    <name type="scientific">Letharia columbiana</name>
    <dbReference type="NCBI Taxonomy" id="112416"/>
    <lineage>
        <taxon>Eukaryota</taxon>
        <taxon>Fungi</taxon>
        <taxon>Dikarya</taxon>
        <taxon>Ascomycota</taxon>
        <taxon>Pezizomycotina</taxon>
        <taxon>Lecanoromycetes</taxon>
        <taxon>OSLEUM clade</taxon>
        <taxon>Lecanoromycetidae</taxon>
        <taxon>Lecanorales</taxon>
        <taxon>Lecanorineae</taxon>
        <taxon>Parmeliaceae</taxon>
        <taxon>Letharia</taxon>
    </lineage>
</organism>
<dbReference type="GO" id="GO:0004525">
    <property type="term" value="F:ribonuclease III activity"/>
    <property type="evidence" value="ECO:0007669"/>
    <property type="project" value="InterPro"/>
</dbReference>
<evidence type="ECO:0000313" key="3">
    <source>
        <dbReference type="Proteomes" id="UP000578531"/>
    </source>
</evidence>
<dbReference type="InterPro" id="IPR036389">
    <property type="entry name" value="RNase_III_sf"/>
</dbReference>
<feature type="domain" description="RNase III" evidence="1">
    <location>
        <begin position="10"/>
        <end position="70"/>
    </location>
</feature>
<keyword evidence="3" id="KW-1185">Reference proteome</keyword>
<evidence type="ECO:0000259" key="1">
    <source>
        <dbReference type="PROSITE" id="PS50142"/>
    </source>
</evidence>
<comment type="caution">
    <text evidence="2">The sequence shown here is derived from an EMBL/GenBank/DDBJ whole genome shotgun (WGS) entry which is preliminary data.</text>
</comment>
<accession>A0A8H6G219</accession>
<dbReference type="PROSITE" id="PS50142">
    <property type="entry name" value="RNASE_3_2"/>
    <property type="match status" value="1"/>
</dbReference>
<dbReference type="Gene3D" id="1.10.1520.10">
    <property type="entry name" value="Ribonuclease III domain"/>
    <property type="match status" value="1"/>
</dbReference>
<sequence length="86" mass="9372">MAANNMDTILQTVQDIIGYRFREQLILWEAMQAAGSNVRSAGDRVFVDGNKRLAVIGDTVLQLVLAERWYSGGSVRGVVVGVCTSL</sequence>
<dbReference type="RefSeq" id="XP_037168250.1">
    <property type="nucleotide sequence ID" value="XM_037304757.1"/>
</dbReference>
<reference evidence="2 3" key="1">
    <citation type="journal article" date="2020" name="Genomics">
        <title>Complete, high-quality genomes from long-read metagenomic sequencing of two wolf lichen thalli reveals enigmatic genome architecture.</title>
        <authorList>
            <person name="McKenzie S.K."/>
            <person name="Walston R.F."/>
            <person name="Allen J.L."/>
        </authorList>
    </citation>
    <scope>NUCLEOTIDE SEQUENCE [LARGE SCALE GENOMIC DNA]</scope>
    <source>
        <strain evidence="2">WasteWater2</strain>
    </source>
</reference>
<evidence type="ECO:0000313" key="2">
    <source>
        <dbReference type="EMBL" id="KAF6238954.1"/>
    </source>
</evidence>
<proteinExistence type="predicted"/>
<name>A0A8H6G219_9LECA</name>
<dbReference type="EMBL" id="JACCJC010000007">
    <property type="protein sequence ID" value="KAF6238954.1"/>
    <property type="molecule type" value="Genomic_DNA"/>
</dbReference>
<dbReference type="Proteomes" id="UP000578531">
    <property type="component" value="Unassembled WGS sequence"/>
</dbReference>